<evidence type="ECO:0000256" key="5">
    <source>
        <dbReference type="ARBA" id="ARBA00023157"/>
    </source>
</evidence>
<keyword evidence="3 7" id="KW-0813">Transport</keyword>
<evidence type="ECO:0000256" key="2">
    <source>
        <dbReference type="ARBA" id="ARBA00007787"/>
    </source>
</evidence>
<dbReference type="Gene3D" id="3.40.30.10">
    <property type="entry name" value="Glutaredoxin"/>
    <property type="match status" value="1"/>
</dbReference>
<comment type="caution">
    <text evidence="9">The sequence shown here is derived from an EMBL/GenBank/DDBJ whole genome shotgun (WGS) entry which is preliminary data.</text>
</comment>
<comment type="function">
    <text evidence="1 7">Has a glutathione-disulfide oxidoreductase activity in the presence of NADPH and glutathione reductase. Reduces low molecular weight disulfides and proteins.</text>
</comment>
<dbReference type="NCBIfam" id="TIGR02181">
    <property type="entry name" value="GRX_bact"/>
    <property type="match status" value="1"/>
</dbReference>
<sequence length="85" mass="9257">MAKIEIYTKTFCPYCTRAKGLLQSKGVAFEEVDIGMGGSKRQEMIQRANGRTTVPQIFIDDRHIGGSDDLAALDRQGGLDPLLAA</sequence>
<feature type="domain" description="Glutaredoxin" evidence="8">
    <location>
        <begin position="4"/>
        <end position="64"/>
    </location>
</feature>
<dbReference type="NCBIfam" id="NF007923">
    <property type="entry name" value="PRK10638.1"/>
    <property type="match status" value="1"/>
</dbReference>
<keyword evidence="4 7" id="KW-0249">Electron transport</keyword>
<keyword evidence="5" id="KW-1015">Disulfide bond</keyword>
<proteinExistence type="inferred from homology"/>
<evidence type="ECO:0000256" key="6">
    <source>
        <dbReference type="ARBA" id="ARBA00023284"/>
    </source>
</evidence>
<dbReference type="GO" id="GO:0015038">
    <property type="term" value="F:glutathione disulfide oxidoreductase activity"/>
    <property type="evidence" value="ECO:0007669"/>
    <property type="project" value="UniProtKB-UniRule"/>
</dbReference>
<reference evidence="9 10" key="1">
    <citation type="submission" date="2020-08" db="EMBL/GenBank/DDBJ databases">
        <title>Genomic Encyclopedia of Type Strains, Phase IV (KMG-IV): sequencing the most valuable type-strain genomes for metagenomic binning, comparative biology and taxonomic classification.</title>
        <authorList>
            <person name="Goeker M."/>
        </authorList>
    </citation>
    <scope>NUCLEOTIDE SEQUENCE [LARGE SCALE GENOMIC DNA]</scope>
    <source>
        <strain evidence="9 10">DSM 26736</strain>
    </source>
</reference>
<dbReference type="SUPFAM" id="SSF52833">
    <property type="entry name" value="Thioredoxin-like"/>
    <property type="match status" value="1"/>
</dbReference>
<organism evidence="9 10">
    <name type="scientific">Sphingomonas xinjiangensis</name>
    <dbReference type="NCBI Taxonomy" id="643568"/>
    <lineage>
        <taxon>Bacteria</taxon>
        <taxon>Pseudomonadati</taxon>
        <taxon>Pseudomonadota</taxon>
        <taxon>Alphaproteobacteria</taxon>
        <taxon>Sphingomonadales</taxon>
        <taxon>Sphingomonadaceae</taxon>
        <taxon>Sphingomonas</taxon>
    </lineage>
</organism>
<dbReference type="PROSITE" id="PS51354">
    <property type="entry name" value="GLUTAREDOXIN_2"/>
    <property type="match status" value="1"/>
</dbReference>
<dbReference type="PRINTS" id="PR00160">
    <property type="entry name" value="GLUTAREDOXIN"/>
</dbReference>
<gene>
    <name evidence="9" type="ORF">FHT02_001670</name>
</gene>
<keyword evidence="10" id="KW-1185">Reference proteome</keyword>
<comment type="similarity">
    <text evidence="2 7">Belongs to the glutaredoxin family.</text>
</comment>
<evidence type="ECO:0000313" key="10">
    <source>
        <dbReference type="Proteomes" id="UP000527143"/>
    </source>
</evidence>
<dbReference type="FunFam" id="3.40.30.10:FF:000018">
    <property type="entry name" value="Glutaredoxin"/>
    <property type="match status" value="1"/>
</dbReference>
<evidence type="ECO:0000313" key="9">
    <source>
        <dbReference type="EMBL" id="MBB5710439.1"/>
    </source>
</evidence>
<dbReference type="RefSeq" id="WP_184086411.1">
    <property type="nucleotide sequence ID" value="NZ_JACIJF010000004.1"/>
</dbReference>
<dbReference type="PROSITE" id="PS00195">
    <property type="entry name" value="GLUTAREDOXIN_1"/>
    <property type="match status" value="1"/>
</dbReference>
<dbReference type="GO" id="GO:0034599">
    <property type="term" value="P:cellular response to oxidative stress"/>
    <property type="evidence" value="ECO:0007669"/>
    <property type="project" value="TreeGrafter"/>
</dbReference>
<dbReference type="InterPro" id="IPR036249">
    <property type="entry name" value="Thioredoxin-like_sf"/>
</dbReference>
<evidence type="ECO:0000259" key="8">
    <source>
        <dbReference type="Pfam" id="PF00462"/>
    </source>
</evidence>
<dbReference type="PANTHER" id="PTHR45694">
    <property type="entry name" value="GLUTAREDOXIN 2"/>
    <property type="match status" value="1"/>
</dbReference>
<evidence type="ECO:0000256" key="4">
    <source>
        <dbReference type="ARBA" id="ARBA00022982"/>
    </source>
</evidence>
<keyword evidence="6 7" id="KW-0676">Redox-active center</keyword>
<evidence type="ECO:0000256" key="1">
    <source>
        <dbReference type="ARBA" id="ARBA00002549"/>
    </source>
</evidence>
<dbReference type="InterPro" id="IPR011767">
    <property type="entry name" value="GLR_AS"/>
</dbReference>
<dbReference type="Proteomes" id="UP000527143">
    <property type="component" value="Unassembled WGS sequence"/>
</dbReference>
<dbReference type="Pfam" id="PF00462">
    <property type="entry name" value="Glutaredoxin"/>
    <property type="match status" value="1"/>
</dbReference>
<protein>
    <recommendedName>
        <fullName evidence="7">Glutaredoxin</fullName>
    </recommendedName>
</protein>
<keyword evidence="7" id="KW-0963">Cytoplasm</keyword>
<dbReference type="CDD" id="cd03418">
    <property type="entry name" value="GRX_GRXb_1_3_like"/>
    <property type="match status" value="1"/>
</dbReference>
<evidence type="ECO:0000256" key="7">
    <source>
        <dbReference type="RuleBase" id="RU364065"/>
    </source>
</evidence>
<dbReference type="InterPro" id="IPR014025">
    <property type="entry name" value="Glutaredoxin_subgr"/>
</dbReference>
<name>A0A840YEP8_9SPHN</name>
<dbReference type="InterPro" id="IPR011900">
    <property type="entry name" value="GRX_bact"/>
</dbReference>
<dbReference type="GO" id="GO:0045454">
    <property type="term" value="P:cell redox homeostasis"/>
    <property type="evidence" value="ECO:0007669"/>
    <property type="project" value="InterPro"/>
</dbReference>
<dbReference type="InterPro" id="IPR002109">
    <property type="entry name" value="Glutaredoxin"/>
</dbReference>
<dbReference type="AlphaFoldDB" id="A0A840YEP8"/>
<evidence type="ECO:0000256" key="3">
    <source>
        <dbReference type="ARBA" id="ARBA00022448"/>
    </source>
</evidence>
<dbReference type="EMBL" id="JACIJF010000004">
    <property type="protein sequence ID" value="MBB5710439.1"/>
    <property type="molecule type" value="Genomic_DNA"/>
</dbReference>
<dbReference type="GO" id="GO:0005737">
    <property type="term" value="C:cytoplasm"/>
    <property type="evidence" value="ECO:0007669"/>
    <property type="project" value="TreeGrafter"/>
</dbReference>
<accession>A0A840YEP8</accession>
<dbReference type="PANTHER" id="PTHR45694:SF18">
    <property type="entry name" value="GLUTAREDOXIN-1-RELATED"/>
    <property type="match status" value="1"/>
</dbReference>